<dbReference type="AlphaFoldDB" id="A0A0D0ALN6"/>
<proteinExistence type="predicted"/>
<evidence type="ECO:0000259" key="1">
    <source>
        <dbReference type="Pfam" id="PF01425"/>
    </source>
</evidence>
<reference evidence="2 3" key="1">
    <citation type="submission" date="2014-04" db="EMBL/GenBank/DDBJ databases">
        <title>Evolutionary Origins and Diversification of the Mycorrhizal Mutualists.</title>
        <authorList>
            <consortium name="DOE Joint Genome Institute"/>
            <consortium name="Mycorrhizal Genomics Consortium"/>
            <person name="Kohler A."/>
            <person name="Kuo A."/>
            <person name="Nagy L.G."/>
            <person name="Floudas D."/>
            <person name="Copeland A."/>
            <person name="Barry K.W."/>
            <person name="Cichocki N."/>
            <person name="Veneault-Fourrey C."/>
            <person name="LaButti K."/>
            <person name="Lindquist E.A."/>
            <person name="Lipzen A."/>
            <person name="Lundell T."/>
            <person name="Morin E."/>
            <person name="Murat C."/>
            <person name="Riley R."/>
            <person name="Ohm R."/>
            <person name="Sun H."/>
            <person name="Tunlid A."/>
            <person name="Henrissat B."/>
            <person name="Grigoriev I.V."/>
            <person name="Hibbett D.S."/>
            <person name="Martin F."/>
        </authorList>
    </citation>
    <scope>NUCLEOTIDE SEQUENCE [LARGE SCALE GENOMIC DNA]</scope>
    <source>
        <strain evidence="2 3">FD-317 M1</strain>
    </source>
</reference>
<dbReference type="OrthoDB" id="566138at2759"/>
<sequence>MTRTIEDSAIVLSIIVGPDPNDNYTLAQPLPVPDYERALAKDALRGKRIAMLRRTMFTETSPIQAHPFIFEVFDQAVKIIESLGATTVQANMSAIDEILTSRDELIVASIDMKIQVNDDFASLLENPSRVRNMADLIKFNKDNAELEMPEEQDQSGLIEAEATRGPNLTYYEALRRYKEIAADGSVNAGLREFQAGAILMPGFGTTTASGNRSITSELTFSDNGLALAGYPIVTGFFPDNTIASRWPGKTSGSLYPAPGAPIGLSFLGTLFSELELIGFAYAYEQATKAHKGAAQAKGFQGCNTGYSADNRCNITSSSKINVGSRCMYYVDS</sequence>
<dbReference type="Proteomes" id="UP000053593">
    <property type="component" value="Unassembled WGS sequence"/>
</dbReference>
<dbReference type="PANTHER" id="PTHR42678:SF34">
    <property type="entry name" value="OS04G0183300 PROTEIN"/>
    <property type="match status" value="1"/>
</dbReference>
<dbReference type="HOGENOM" id="CLU_836922_0_0_1"/>
<dbReference type="EMBL" id="KN834872">
    <property type="protein sequence ID" value="KIK51130.1"/>
    <property type="molecule type" value="Genomic_DNA"/>
</dbReference>
<evidence type="ECO:0000313" key="3">
    <source>
        <dbReference type="Proteomes" id="UP000053593"/>
    </source>
</evidence>
<dbReference type="Pfam" id="PF01425">
    <property type="entry name" value="Amidase"/>
    <property type="match status" value="1"/>
</dbReference>
<accession>A0A0D0ALN6</accession>
<gene>
    <name evidence="2" type="ORF">GYMLUDRAFT_65000</name>
</gene>
<dbReference type="InterPro" id="IPR036928">
    <property type="entry name" value="AS_sf"/>
</dbReference>
<dbReference type="SUPFAM" id="SSF75304">
    <property type="entry name" value="Amidase signature (AS) enzymes"/>
    <property type="match status" value="1"/>
</dbReference>
<dbReference type="InterPro" id="IPR023631">
    <property type="entry name" value="Amidase_dom"/>
</dbReference>
<evidence type="ECO:0000313" key="2">
    <source>
        <dbReference type="EMBL" id="KIK51130.1"/>
    </source>
</evidence>
<feature type="domain" description="Amidase" evidence="1">
    <location>
        <begin position="1"/>
        <end position="276"/>
    </location>
</feature>
<organism evidence="2 3">
    <name type="scientific">Collybiopsis luxurians FD-317 M1</name>
    <dbReference type="NCBI Taxonomy" id="944289"/>
    <lineage>
        <taxon>Eukaryota</taxon>
        <taxon>Fungi</taxon>
        <taxon>Dikarya</taxon>
        <taxon>Basidiomycota</taxon>
        <taxon>Agaricomycotina</taxon>
        <taxon>Agaricomycetes</taxon>
        <taxon>Agaricomycetidae</taxon>
        <taxon>Agaricales</taxon>
        <taxon>Marasmiineae</taxon>
        <taxon>Omphalotaceae</taxon>
        <taxon>Collybiopsis</taxon>
        <taxon>Collybiopsis luxurians</taxon>
    </lineage>
</organism>
<keyword evidence="3" id="KW-1185">Reference proteome</keyword>
<name>A0A0D0ALN6_9AGAR</name>
<dbReference type="Gene3D" id="3.90.1300.10">
    <property type="entry name" value="Amidase signature (AS) domain"/>
    <property type="match status" value="1"/>
</dbReference>
<protein>
    <recommendedName>
        <fullName evidence="1">Amidase domain-containing protein</fullName>
    </recommendedName>
</protein>
<dbReference type="PANTHER" id="PTHR42678">
    <property type="entry name" value="AMIDASE"/>
    <property type="match status" value="1"/>
</dbReference>